<evidence type="ECO:0000313" key="2">
    <source>
        <dbReference type="EMBL" id="EJW98629.1"/>
    </source>
</evidence>
<sequence length="218" mass="23409">MFTIRDWTLKEQHNLTVTGLSAAAGFFASLLLLNSFAVTDLNLRSAVSISALLFAGALGFRERHFPDDPLKPVGFGPDLLVACLGFAFLASLLTALEALTLAGAAIPLLLYGLFLGWLLRTRPRSILQQATLTPADLNAVTAQYIRIAMPSARPQIKAIYAKAIDRATAQTPDAAPVNRLSGEARQEALRAHCLKEATLTLRTVIAETLADESPAIND</sequence>
<keyword evidence="1" id="KW-0812">Transmembrane</keyword>
<gene>
    <name evidence="2" type="ORF">EVA_13264</name>
</gene>
<keyword evidence="1" id="KW-1133">Transmembrane helix</keyword>
<feature type="transmembrane region" description="Helical" evidence="1">
    <location>
        <begin position="72"/>
        <end position="93"/>
    </location>
</feature>
<keyword evidence="1" id="KW-0472">Membrane</keyword>
<comment type="caution">
    <text evidence="2">The sequence shown here is derived from an EMBL/GenBank/DDBJ whole genome shotgun (WGS) entry which is preliminary data.</text>
</comment>
<organism evidence="2">
    <name type="scientific">gut metagenome</name>
    <dbReference type="NCBI Taxonomy" id="749906"/>
    <lineage>
        <taxon>unclassified sequences</taxon>
        <taxon>metagenomes</taxon>
        <taxon>organismal metagenomes</taxon>
    </lineage>
</organism>
<feature type="transmembrane region" description="Helical" evidence="1">
    <location>
        <begin position="99"/>
        <end position="119"/>
    </location>
</feature>
<accession>J9GGW6</accession>
<proteinExistence type="predicted"/>
<name>J9GGW6_9ZZZZ</name>
<feature type="non-terminal residue" evidence="2">
    <location>
        <position position="218"/>
    </location>
</feature>
<dbReference type="AlphaFoldDB" id="J9GGW6"/>
<feature type="transmembrane region" description="Helical" evidence="1">
    <location>
        <begin position="15"/>
        <end position="37"/>
    </location>
</feature>
<reference evidence="2" key="1">
    <citation type="journal article" date="2012" name="PLoS ONE">
        <title>Gene sets for utilization of primary and secondary nutrition supplies in the distal gut of endangered iberian lynx.</title>
        <authorList>
            <person name="Alcaide M."/>
            <person name="Messina E."/>
            <person name="Richter M."/>
            <person name="Bargiela R."/>
            <person name="Peplies J."/>
            <person name="Huws S.A."/>
            <person name="Newbold C.J."/>
            <person name="Golyshin P.N."/>
            <person name="Simon M.A."/>
            <person name="Lopez G."/>
            <person name="Yakimov M.M."/>
            <person name="Ferrer M."/>
        </authorList>
    </citation>
    <scope>NUCLEOTIDE SEQUENCE</scope>
</reference>
<evidence type="ECO:0000256" key="1">
    <source>
        <dbReference type="SAM" id="Phobius"/>
    </source>
</evidence>
<dbReference type="EMBL" id="AMCI01004180">
    <property type="protein sequence ID" value="EJW98629.1"/>
    <property type="molecule type" value="Genomic_DNA"/>
</dbReference>
<protein>
    <submittedName>
        <fullName evidence="2">Membrane protein</fullName>
    </submittedName>
</protein>
<feature type="transmembrane region" description="Helical" evidence="1">
    <location>
        <begin position="43"/>
        <end position="60"/>
    </location>
</feature>